<keyword evidence="8" id="KW-0539">Nucleus</keyword>
<evidence type="ECO:0000313" key="12">
    <source>
        <dbReference type="EMBL" id="BAE32405.1"/>
    </source>
</evidence>
<dbReference type="PROSITE" id="PS51204">
    <property type="entry name" value="HSA"/>
    <property type="match status" value="1"/>
</dbReference>
<dbReference type="Pfam" id="PF07529">
    <property type="entry name" value="HSA"/>
    <property type="match status" value="1"/>
</dbReference>
<feature type="compositionally biased region" description="Basic and acidic residues" evidence="9">
    <location>
        <begin position="546"/>
        <end position="555"/>
    </location>
</feature>
<dbReference type="InterPro" id="IPR027417">
    <property type="entry name" value="P-loop_NTPase"/>
</dbReference>
<feature type="compositionally biased region" description="Acidic residues" evidence="9">
    <location>
        <begin position="503"/>
        <end position="512"/>
    </location>
</feature>
<evidence type="ECO:0000256" key="4">
    <source>
        <dbReference type="ARBA" id="ARBA00022806"/>
    </source>
</evidence>
<reference evidence="12" key="7">
    <citation type="journal article" date="2005" name="Science">
        <title>The Transcriptional Landscape of the Mammalian Genome.</title>
        <authorList>
            <consortium name="The FANTOM Consortium"/>
            <consortium name="Riken Genome Exploration Research Group and Genome Science Group (Genome Network Project Core Group)"/>
        </authorList>
    </citation>
    <scope>NUCLEOTIDE SEQUENCE</scope>
    <source>
        <strain evidence="12">NOD</strain>
    </source>
</reference>
<dbReference type="SUPFAM" id="SSF52540">
    <property type="entry name" value="P-loop containing nucleoside triphosphate hydrolases"/>
    <property type="match status" value="2"/>
</dbReference>
<dbReference type="Pfam" id="PF00176">
    <property type="entry name" value="SNF2-rel_dom"/>
    <property type="match status" value="1"/>
</dbReference>
<feature type="compositionally biased region" description="Basic and acidic residues" evidence="9">
    <location>
        <begin position="296"/>
        <end position="310"/>
    </location>
</feature>
<dbReference type="Gene3D" id="3.40.50.10810">
    <property type="entry name" value="Tandem AAA-ATPase domain"/>
    <property type="match status" value="1"/>
</dbReference>
<feature type="region of interest" description="Disordered" evidence="9">
    <location>
        <begin position="438"/>
        <end position="573"/>
    </location>
</feature>
<feature type="compositionally biased region" description="Polar residues" evidence="9">
    <location>
        <begin position="27"/>
        <end position="37"/>
    </location>
</feature>
<evidence type="ECO:0000256" key="9">
    <source>
        <dbReference type="SAM" id="MobiDB-lite"/>
    </source>
</evidence>
<keyword evidence="5" id="KW-0067">ATP-binding</keyword>
<name>Q3U4M6_MOUSE</name>
<dbReference type="GO" id="GO:0005654">
    <property type="term" value="C:nucleoplasm"/>
    <property type="evidence" value="ECO:0007669"/>
    <property type="project" value="UniProtKB-ARBA"/>
</dbReference>
<sequence length="936" mass="106377">MQSSPSTAHPQLPILQTQMVSDGMTGISPQHIAQDSSLDGPPGPQDGTTVPLEGFSLSHAADLVNRGQKWEKSHAEIAEQAKHEAEIETRIAELRKEGFWSLKRLPKVPEPPRPKGHWDYLCEEMQWLSADFAQERRWKRGVARKVVRMVIRHHEEQRQKEERARREEQAKLRRIASTMAKDVRQFWSNVEKVVQFKQQSRLEEKRKKALDLHLDFIVGQTEKYSDLLSQSLNQPPASSKAGSSPCLGSSSAASSPPPPVSRLDDEDGDFQPQEEEEEDDEETIEVEEQQEGNDAETQRREIELLRHEGELPLEELLRSLPPQLLGGPFSPSQTPSHDSDTQDGPEENIEEEPSQDLEVHPPSSAVTQCNKQRWHPDEDDEEFTANEDEEDEEDTIAAEEQLEGEVDHAMELSELAREGELSMEELLQQYAGAYACDASAPASGDSEDEDEVEANSSDGELEETVEEAAQEDSSSQSDSAEECSEDEEDEHSEEEMSGSSQSEESESDESEDAQSQSQADEEQDDEGEDDDVDDDDDDDFGVEYLLARDDERSKVDGGSGPPTPGPTTTLGPKKEITDIAAAAESLQPKGYTLATTQVKTPIPLLLRGQLREYQHIGLDWLVTMYEKKLNGILADEMGLGKTIQTISLLAHLACEKGNWGPHLIIVPTSVMLNWEMELKRWCPSFKILTYYGAQKERKLKRQGWTKPNAFHVCITSYKLVLQDHQAFRRKNWRYLILDEAQNIKNFKSQRWQSLLNFNSQRRLLLTGTPLQNSLMELWSLMHFLMPHVFQSHREFKEWFSNPLTGMIEGSQEYNEGLVKRLHKVLRPFLLRRVKVDVEKQMPKKYEHVIRCRLSKRQRCLYDDFMAQTTTKETLATGHFMSVINILMQLRKVCNHPNLFDPRPVTSPFITPGICFSTASLVLRATEVHPLQVCSYP</sequence>
<dbReference type="PeptideAtlas" id="Q3U4M6"/>
<dbReference type="SMART" id="SM00487">
    <property type="entry name" value="DEXDc"/>
    <property type="match status" value="1"/>
</dbReference>
<protein>
    <recommendedName>
        <fullName evidence="14">Helicase SRCAP</fullName>
    </recommendedName>
</protein>
<evidence type="ECO:0000313" key="13">
    <source>
        <dbReference type="MGI" id="MGI:2444036"/>
    </source>
</evidence>
<feature type="compositionally biased region" description="Acidic residues" evidence="9">
    <location>
        <begin position="264"/>
        <end position="294"/>
    </location>
</feature>
<evidence type="ECO:0000256" key="2">
    <source>
        <dbReference type="ARBA" id="ARBA00022741"/>
    </source>
</evidence>
<reference evidence="12" key="2">
    <citation type="journal article" date="2000" name="Genome Res.">
        <title>Normalization and subtraction of cap-trapper-selected cDNAs to prepare full-length cDNA libraries for rapid discovery of new genes.</title>
        <authorList>
            <person name="Carninci P."/>
            <person name="Shibata Y."/>
            <person name="Hayatsu N."/>
            <person name="Sugahara Y."/>
            <person name="Shibata K."/>
            <person name="Itoh M."/>
            <person name="Konno H."/>
            <person name="Okazaki Y."/>
            <person name="Muramatsu M."/>
            <person name="Hayashizaki Y."/>
        </authorList>
    </citation>
    <scope>NUCLEOTIDE SEQUENCE</scope>
    <source>
        <strain evidence="12">NOD</strain>
    </source>
</reference>
<keyword evidence="7" id="KW-0238">DNA-binding</keyword>
<dbReference type="GO" id="GO:0004386">
    <property type="term" value="F:helicase activity"/>
    <property type="evidence" value="ECO:0007669"/>
    <property type="project" value="UniProtKB-KW"/>
</dbReference>
<reference evidence="12" key="4">
    <citation type="journal article" date="2001" name="Nature">
        <title>Functional annotation of a full-length mouse cDNA collection.</title>
        <authorList>
            <consortium name="The RIKEN Genome Exploration Research Group Phase II Team and the FANTOM Consortium"/>
        </authorList>
    </citation>
    <scope>NUCLEOTIDE SEQUENCE</scope>
    <source>
        <strain evidence="12">NOD</strain>
    </source>
</reference>
<feature type="compositionally biased region" description="Polar residues" evidence="9">
    <location>
        <begin position="228"/>
        <end position="237"/>
    </location>
</feature>
<dbReference type="PhylomeDB" id="Q3U4M6"/>
<dbReference type="AlphaFoldDB" id="Q3U4M6"/>
<feature type="compositionally biased region" description="Low complexity" evidence="9">
    <location>
        <begin position="238"/>
        <end position="254"/>
    </location>
</feature>
<feature type="compositionally biased region" description="Acidic residues" evidence="9">
    <location>
        <begin position="445"/>
        <end position="470"/>
    </location>
</feature>
<keyword evidence="4" id="KW-0347">Helicase</keyword>
<feature type="domain" description="HSA" evidence="11">
    <location>
        <begin position="105"/>
        <end position="177"/>
    </location>
</feature>
<feature type="domain" description="Helicase ATP-binding" evidence="10">
    <location>
        <begin position="622"/>
        <end position="787"/>
    </location>
</feature>
<evidence type="ECO:0000259" key="11">
    <source>
        <dbReference type="PROSITE" id="PS51204"/>
    </source>
</evidence>
<reference evidence="12" key="1">
    <citation type="journal article" date="1999" name="Methods Enzymol.">
        <title>High-efficiency full-length cDNA cloning.</title>
        <authorList>
            <person name="Carninci P."/>
            <person name="Hayashizaki Y."/>
        </authorList>
    </citation>
    <scope>NUCLEOTIDE SEQUENCE</scope>
    <source>
        <strain evidence="12">NOD</strain>
    </source>
</reference>
<evidence type="ECO:0000256" key="3">
    <source>
        <dbReference type="ARBA" id="ARBA00022801"/>
    </source>
</evidence>
<evidence type="ECO:0000256" key="6">
    <source>
        <dbReference type="ARBA" id="ARBA00022853"/>
    </source>
</evidence>
<dbReference type="PANTHER" id="PTHR45685:SF1">
    <property type="entry name" value="HELICASE SRCAP"/>
    <property type="match status" value="1"/>
</dbReference>
<dbReference type="GO" id="GO:0016787">
    <property type="term" value="F:hydrolase activity"/>
    <property type="evidence" value="ECO:0007669"/>
    <property type="project" value="UniProtKB-KW"/>
</dbReference>
<comment type="subcellular location">
    <subcellularLocation>
        <location evidence="1">Nucleus</location>
    </subcellularLocation>
</comment>
<dbReference type="IntAct" id="Q3U4M6">
    <property type="interactions" value="1"/>
</dbReference>
<reference evidence="12" key="6">
    <citation type="submission" date="2004-03" db="EMBL/GenBank/DDBJ databases">
        <authorList>
            <person name="Arakawa T."/>
            <person name="Carninci P."/>
            <person name="Fukuda S."/>
            <person name="Hashizume W."/>
            <person name="Hayashida K."/>
            <person name="Hori F."/>
            <person name="Iida J."/>
            <person name="Imamura K."/>
            <person name="Imotani K."/>
            <person name="Itoh M."/>
            <person name="Kanagawa S."/>
            <person name="Kawai J."/>
            <person name="Kojima M."/>
            <person name="Konno H."/>
            <person name="Murata M."/>
            <person name="Nakamura M."/>
            <person name="Ninomiya N."/>
            <person name="Nishiyori H."/>
            <person name="Nomura K."/>
            <person name="Ohno M."/>
            <person name="Sakazume N."/>
            <person name="Sano H."/>
            <person name="Sasaki D."/>
            <person name="Shibata K."/>
            <person name="Shiraki T."/>
            <person name="Tagami M."/>
            <person name="Tagami Y."/>
            <person name="Waki K."/>
            <person name="Watahiki A."/>
            <person name="Muramatsu M."/>
            <person name="Hayashizaki Y."/>
        </authorList>
    </citation>
    <scope>NUCLEOTIDE SEQUENCE</scope>
    <source>
        <strain evidence="12">NOD</strain>
    </source>
</reference>
<reference evidence="12" key="8">
    <citation type="journal article" date="2005" name="Science">
        <title>Antisense Transcription in the Mammalian Transcriptome.</title>
        <authorList>
            <consortium name="RIKEN Genome Exploration Research Group and Genome Science Group (Genome Network Project Core Group) and the FANTOM Consortium"/>
        </authorList>
    </citation>
    <scope>NUCLEOTIDE SEQUENCE</scope>
    <source>
        <strain evidence="12">NOD</strain>
    </source>
</reference>
<feature type="compositionally biased region" description="Acidic residues" evidence="9">
    <location>
        <begin position="519"/>
        <end position="541"/>
    </location>
</feature>
<dbReference type="InterPro" id="IPR038718">
    <property type="entry name" value="SNF2-like_sf"/>
</dbReference>
<reference evidence="12" key="5">
    <citation type="journal article" date="2002" name="Nature">
        <title>Analysis of the mouse transcriptome based on functional annotation of 60,770 full-length cDNAs.</title>
        <authorList>
            <consortium name="The FANTOM Consortium and the RIKEN Genome Exploration Research Group Phase I and II Team"/>
        </authorList>
    </citation>
    <scope>NUCLEOTIDE SEQUENCE</scope>
    <source>
        <strain evidence="12">NOD</strain>
    </source>
</reference>
<proteinExistence type="evidence at transcript level"/>
<keyword evidence="2" id="KW-0547">Nucleotide-binding</keyword>
<dbReference type="MGI" id="MGI:2444036">
    <property type="gene designation" value="Srcap"/>
</dbReference>
<feature type="region of interest" description="Disordered" evidence="9">
    <location>
        <begin position="228"/>
        <end position="397"/>
    </location>
</feature>
<dbReference type="InterPro" id="IPR014012">
    <property type="entry name" value="HSA_dom"/>
</dbReference>
<feature type="compositionally biased region" description="Low complexity" evidence="9">
    <location>
        <begin position="318"/>
        <end position="328"/>
    </location>
</feature>
<feature type="compositionally biased region" description="Polar residues" evidence="9">
    <location>
        <begin position="1"/>
        <end position="20"/>
    </location>
</feature>
<dbReference type="InterPro" id="IPR050520">
    <property type="entry name" value="INO80/SWR1_helicase"/>
</dbReference>
<evidence type="ECO:0008006" key="14">
    <source>
        <dbReference type="Google" id="ProtNLM"/>
    </source>
</evidence>
<feature type="compositionally biased region" description="Acidic residues" evidence="9">
    <location>
        <begin position="479"/>
        <end position="496"/>
    </location>
</feature>
<feature type="compositionally biased region" description="Acidic residues" evidence="9">
    <location>
        <begin position="341"/>
        <end position="355"/>
    </location>
</feature>
<dbReference type="PhosphoSitePlus" id="Q3U4M6"/>
<dbReference type="CDD" id="cd18003">
    <property type="entry name" value="DEXQc_SRCAP"/>
    <property type="match status" value="1"/>
</dbReference>
<dbReference type="GO" id="GO:0006325">
    <property type="term" value="P:chromatin organization"/>
    <property type="evidence" value="ECO:0007669"/>
    <property type="project" value="UniProtKB-KW"/>
</dbReference>
<dbReference type="SMART" id="SM00573">
    <property type="entry name" value="HSA"/>
    <property type="match status" value="1"/>
</dbReference>
<keyword evidence="6" id="KW-0156">Chromatin regulator</keyword>
<gene>
    <name evidence="13" type="primary">Srcap</name>
</gene>
<dbReference type="AGR" id="MGI:2444036"/>
<evidence type="ECO:0000259" key="10">
    <source>
        <dbReference type="PROSITE" id="PS51192"/>
    </source>
</evidence>
<evidence type="ECO:0000256" key="1">
    <source>
        <dbReference type="ARBA" id="ARBA00004123"/>
    </source>
</evidence>
<dbReference type="FunFam" id="1.20.120.850:FF:000012">
    <property type="entry name" value="protein PHOTOPERIOD-INDEPENDENT EARLY FLOWERING 1 isoform X3"/>
    <property type="match status" value="1"/>
</dbReference>
<dbReference type="FunFam" id="3.40.50.10810:FF:000005">
    <property type="entry name" value="Photoperiod-independent early flowering 1"/>
    <property type="match status" value="1"/>
</dbReference>
<dbReference type="InterPro" id="IPR014001">
    <property type="entry name" value="Helicase_ATP-bd"/>
</dbReference>
<accession>Q3U4M6</accession>
<feature type="compositionally biased region" description="Acidic residues" evidence="9">
    <location>
        <begin position="377"/>
        <end position="397"/>
    </location>
</feature>
<dbReference type="Gene3D" id="1.20.120.850">
    <property type="entry name" value="SWI2/SNF2 ATPases, N-terminal domain"/>
    <property type="match status" value="1"/>
</dbReference>
<organism evidence="12">
    <name type="scientific">Mus musculus</name>
    <name type="common">Mouse</name>
    <dbReference type="NCBI Taxonomy" id="10090"/>
    <lineage>
        <taxon>Eukaryota</taxon>
        <taxon>Metazoa</taxon>
        <taxon>Chordata</taxon>
        <taxon>Craniata</taxon>
        <taxon>Vertebrata</taxon>
        <taxon>Euteleostomi</taxon>
        <taxon>Mammalia</taxon>
        <taxon>Eutheria</taxon>
        <taxon>Euarchontoglires</taxon>
        <taxon>Glires</taxon>
        <taxon>Rodentia</taxon>
        <taxon>Myomorpha</taxon>
        <taxon>Muroidea</taxon>
        <taxon>Muridae</taxon>
        <taxon>Murinae</taxon>
        <taxon>Mus</taxon>
        <taxon>Mus</taxon>
    </lineage>
</organism>
<dbReference type="InterPro" id="IPR000330">
    <property type="entry name" value="SNF2_N"/>
</dbReference>
<evidence type="ECO:0000256" key="8">
    <source>
        <dbReference type="ARBA" id="ARBA00023242"/>
    </source>
</evidence>
<feature type="region of interest" description="Disordered" evidence="9">
    <location>
        <begin position="1"/>
        <end position="50"/>
    </location>
</feature>
<evidence type="ECO:0000256" key="5">
    <source>
        <dbReference type="ARBA" id="ARBA00022840"/>
    </source>
</evidence>
<dbReference type="GO" id="GO:0005524">
    <property type="term" value="F:ATP binding"/>
    <property type="evidence" value="ECO:0007669"/>
    <property type="project" value="UniProtKB-KW"/>
</dbReference>
<dbReference type="PANTHER" id="PTHR45685">
    <property type="entry name" value="HELICASE SRCAP-RELATED"/>
    <property type="match status" value="1"/>
</dbReference>
<reference evidence="12" key="3">
    <citation type="journal article" date="2000" name="Genome Res.">
        <title>RIKEN integrated sequence analysis (RISA) system--384-format sequencing pipeline with 384 multicapillary sequencer.</title>
        <authorList>
            <person name="Shibata K."/>
            <person name="Itoh M."/>
            <person name="Aizawa K."/>
            <person name="Nagaoka S."/>
            <person name="Sasaki N."/>
            <person name="Carninci P."/>
            <person name="Konno H."/>
            <person name="Akiyama J."/>
            <person name="Nishi K."/>
            <person name="Kitsunai T."/>
            <person name="Tashiro H."/>
            <person name="Itoh M."/>
            <person name="Sumi N."/>
            <person name="Ishii Y."/>
            <person name="Nakamura S."/>
            <person name="Hazama M."/>
            <person name="Nishine T."/>
            <person name="Harada A."/>
            <person name="Yamamoto R."/>
            <person name="Matsumoto H."/>
            <person name="Sakaguchi S."/>
            <person name="Ikegami T."/>
            <person name="Kashiwagi K."/>
            <person name="Fujiwake S."/>
            <person name="Inoue K."/>
            <person name="Togawa Y."/>
            <person name="Izawa M."/>
            <person name="Ohara E."/>
            <person name="Watahiki M."/>
            <person name="Yoneda Y."/>
            <person name="Ishikawa T."/>
            <person name="Ozawa K."/>
            <person name="Tanaka T."/>
            <person name="Matsuura S."/>
            <person name="Kawai J."/>
            <person name="Okazaki Y."/>
            <person name="Muramatsu M."/>
            <person name="Inoue Y."/>
            <person name="Kira A."/>
            <person name="Hayashizaki Y."/>
        </authorList>
    </citation>
    <scope>NUCLEOTIDE SEQUENCE</scope>
    <source>
        <strain evidence="12">NOD</strain>
    </source>
</reference>
<keyword evidence="3" id="KW-0378">Hydrolase</keyword>
<dbReference type="GO" id="GO:0003677">
    <property type="term" value="F:DNA binding"/>
    <property type="evidence" value="ECO:0007669"/>
    <property type="project" value="UniProtKB-KW"/>
</dbReference>
<evidence type="ECO:0000256" key="7">
    <source>
        <dbReference type="ARBA" id="ARBA00023125"/>
    </source>
</evidence>
<dbReference type="PROSITE" id="PS51192">
    <property type="entry name" value="HELICASE_ATP_BIND_1"/>
    <property type="match status" value="1"/>
</dbReference>
<dbReference type="EMBL" id="AK154145">
    <property type="protein sequence ID" value="BAE32405.1"/>
    <property type="molecule type" value="mRNA"/>
</dbReference>